<comment type="pathway">
    <text evidence="15">Phospholipid metabolism.</text>
</comment>
<keyword evidence="9 19" id="KW-1133">Transmembrane helix</keyword>
<comment type="similarity">
    <text evidence="4">Belongs to the membrane-bound acyltransferase family.</text>
</comment>
<evidence type="ECO:0000256" key="1">
    <source>
        <dbReference type="ARBA" id="ARBA00004141"/>
    </source>
</evidence>
<dbReference type="GO" id="GO:0071617">
    <property type="term" value="F:lysophospholipid acyltransferase activity"/>
    <property type="evidence" value="ECO:0007669"/>
    <property type="project" value="TreeGrafter"/>
</dbReference>
<evidence type="ECO:0000256" key="15">
    <source>
        <dbReference type="ARBA" id="ARBA00025707"/>
    </source>
</evidence>
<reference evidence="20" key="1">
    <citation type="submission" date="2022-01" db="EMBL/GenBank/DDBJ databases">
        <authorList>
            <person name="King R."/>
        </authorList>
    </citation>
    <scope>NUCLEOTIDE SEQUENCE</scope>
</reference>
<gene>
    <name evidence="20" type="ORF">PSYICH_LOCUS3510</name>
</gene>
<dbReference type="GO" id="GO:0030258">
    <property type="term" value="P:lipid modification"/>
    <property type="evidence" value="ECO:0007669"/>
    <property type="project" value="TreeGrafter"/>
</dbReference>
<evidence type="ECO:0000256" key="17">
    <source>
        <dbReference type="ARBA" id="ARBA00038923"/>
    </source>
</evidence>
<feature type="transmembrane region" description="Helical" evidence="19">
    <location>
        <begin position="343"/>
        <end position="372"/>
    </location>
</feature>
<keyword evidence="8" id="KW-0256">Endoplasmic reticulum</keyword>
<dbReference type="GO" id="GO:0006656">
    <property type="term" value="P:phosphatidylcholine biosynthetic process"/>
    <property type="evidence" value="ECO:0007669"/>
    <property type="project" value="TreeGrafter"/>
</dbReference>
<feature type="transmembrane region" description="Helical" evidence="19">
    <location>
        <begin position="49"/>
        <end position="66"/>
    </location>
</feature>
<feature type="transmembrane region" description="Helical" evidence="19">
    <location>
        <begin position="213"/>
        <end position="230"/>
    </location>
</feature>
<evidence type="ECO:0000256" key="11">
    <source>
        <dbReference type="ARBA" id="ARBA00023136"/>
    </source>
</evidence>
<dbReference type="OrthoDB" id="5974730at2759"/>
<dbReference type="InterPro" id="IPR004299">
    <property type="entry name" value="MBOAT_fam"/>
</dbReference>
<evidence type="ECO:0000256" key="18">
    <source>
        <dbReference type="ARBA" id="ARBA00039721"/>
    </source>
</evidence>
<keyword evidence="14" id="KW-0012">Acyltransferase</keyword>
<organism evidence="20 21">
    <name type="scientific">Psylliodes chrysocephalus</name>
    <dbReference type="NCBI Taxonomy" id="3402493"/>
    <lineage>
        <taxon>Eukaryota</taxon>
        <taxon>Metazoa</taxon>
        <taxon>Ecdysozoa</taxon>
        <taxon>Arthropoda</taxon>
        <taxon>Hexapoda</taxon>
        <taxon>Insecta</taxon>
        <taxon>Pterygota</taxon>
        <taxon>Neoptera</taxon>
        <taxon>Endopterygota</taxon>
        <taxon>Coleoptera</taxon>
        <taxon>Polyphaga</taxon>
        <taxon>Cucujiformia</taxon>
        <taxon>Chrysomeloidea</taxon>
        <taxon>Chrysomelidae</taxon>
        <taxon>Galerucinae</taxon>
        <taxon>Alticini</taxon>
        <taxon>Psylliodes</taxon>
    </lineage>
</organism>
<evidence type="ECO:0000256" key="7">
    <source>
        <dbReference type="ARBA" id="ARBA00022692"/>
    </source>
</evidence>
<evidence type="ECO:0000256" key="2">
    <source>
        <dbReference type="ARBA" id="ARBA00004240"/>
    </source>
</evidence>
<evidence type="ECO:0000256" key="3">
    <source>
        <dbReference type="ARBA" id="ARBA00005074"/>
    </source>
</evidence>
<keyword evidence="11 19" id="KW-0472">Membrane</keyword>
<evidence type="ECO:0000256" key="13">
    <source>
        <dbReference type="ARBA" id="ARBA00023264"/>
    </source>
</evidence>
<evidence type="ECO:0000256" key="5">
    <source>
        <dbReference type="ARBA" id="ARBA00022516"/>
    </source>
</evidence>
<feature type="transmembrane region" description="Helical" evidence="19">
    <location>
        <begin position="260"/>
        <end position="281"/>
    </location>
</feature>
<keyword evidence="6" id="KW-0808">Transferase</keyword>
<evidence type="ECO:0000313" key="20">
    <source>
        <dbReference type="EMBL" id="CAH1102114.1"/>
    </source>
</evidence>
<keyword evidence="12" id="KW-0594">Phospholipid biosynthesis</keyword>
<dbReference type="AlphaFoldDB" id="A0A9P0CN15"/>
<evidence type="ECO:0000256" key="6">
    <source>
        <dbReference type="ARBA" id="ARBA00022679"/>
    </source>
</evidence>
<evidence type="ECO:0000256" key="16">
    <source>
        <dbReference type="ARBA" id="ARBA00026120"/>
    </source>
</evidence>
<feature type="transmembrane region" description="Helical" evidence="19">
    <location>
        <begin position="427"/>
        <end position="447"/>
    </location>
</feature>
<evidence type="ECO:0000256" key="8">
    <source>
        <dbReference type="ARBA" id="ARBA00022824"/>
    </source>
</evidence>
<dbReference type="InterPro" id="IPR049941">
    <property type="entry name" value="LPLAT_7/PORCN-like"/>
</dbReference>
<keyword evidence="21" id="KW-1185">Reference proteome</keyword>
<comment type="subcellular location">
    <subcellularLocation>
        <location evidence="2">Endoplasmic reticulum</location>
    </subcellularLocation>
    <subcellularLocation>
        <location evidence="1">Membrane</location>
        <topology evidence="1">Multi-pass membrane protein</topology>
    </subcellularLocation>
</comment>
<protein>
    <recommendedName>
        <fullName evidence="18">Lysophospholipid acyltransferase 5</fullName>
        <ecNumber evidence="16">2.3.1.23</ecNumber>
        <ecNumber evidence="17">2.3.1.n6</ecNumber>
    </recommendedName>
</protein>
<name>A0A9P0CN15_9CUCU</name>
<evidence type="ECO:0000256" key="4">
    <source>
        <dbReference type="ARBA" id="ARBA00010323"/>
    </source>
</evidence>
<keyword evidence="10" id="KW-0443">Lipid metabolism</keyword>
<evidence type="ECO:0000313" key="21">
    <source>
        <dbReference type="Proteomes" id="UP001153636"/>
    </source>
</evidence>
<dbReference type="GO" id="GO:0005783">
    <property type="term" value="C:endoplasmic reticulum"/>
    <property type="evidence" value="ECO:0007669"/>
    <property type="project" value="UniProtKB-SubCell"/>
</dbReference>
<dbReference type="PANTHER" id="PTHR13906">
    <property type="entry name" value="PORCUPINE"/>
    <property type="match status" value="1"/>
</dbReference>
<comment type="pathway">
    <text evidence="3">Lipid metabolism; phospholipid metabolism.</text>
</comment>
<evidence type="ECO:0000256" key="9">
    <source>
        <dbReference type="ARBA" id="ARBA00022989"/>
    </source>
</evidence>
<accession>A0A9P0CN15</accession>
<evidence type="ECO:0000256" key="10">
    <source>
        <dbReference type="ARBA" id="ARBA00023098"/>
    </source>
</evidence>
<dbReference type="PANTHER" id="PTHR13906:SF14">
    <property type="entry name" value="LYSOPHOSPHOLIPID ACYLTRANSFERASE 5"/>
    <property type="match status" value="1"/>
</dbReference>
<keyword evidence="7 19" id="KW-0812">Transmembrane</keyword>
<dbReference type="Proteomes" id="UP001153636">
    <property type="component" value="Chromosome 12"/>
</dbReference>
<dbReference type="Pfam" id="PF03062">
    <property type="entry name" value="MBOAT"/>
    <property type="match status" value="1"/>
</dbReference>
<proteinExistence type="inferred from homology"/>
<keyword evidence="5" id="KW-0444">Lipid biosynthesis</keyword>
<dbReference type="EMBL" id="OV651824">
    <property type="protein sequence ID" value="CAH1102114.1"/>
    <property type="molecule type" value="Genomic_DNA"/>
</dbReference>
<sequence length="498" mass="57466">MENYSGVISYLSQQIGVTEPALRLIFTLLAGYPLALIHRKFIYDKKPLLQHLYFIVTGFLLGFWNYGTDIFHCVFATLFTFGTLGILKGTTASVVVTFVFNLGYLLLGYNYASTDNYDINWTMPQCILTLRLIGVAFDLFDGRQPIDTLSADSKKLALLQPPNLLEIFGHAFFPSSFLVGPQFSMKRYLEFVDGKYNAKDGPPDSTSAALRRFSYGLIYLSIFQMLGMFVSDEYLITDEFANVSFLKKMLLLGVWGRYTLYKYISCWLLAEGACILFGVAYNGTDDKGEIKWDGAENIKLGIFENTTEFNHYIKSFNVNTNNWIAQYVYKRLKFLGNRQLSQFFSLLFLAIWHGLHSGYYVCFFFEFIVIFMERQIKSIVNSNQTLTNFFSNPALQLPLQIVLRLYTFVFMGWCLLPFALLQYPRYFRAFANVSYVGAILFMGWPVLYAPFISFNYLGTCRFTWILVTLILKKIDTQRKFISRTKCLIGKDILRLYSM</sequence>
<dbReference type="GO" id="GO:0047184">
    <property type="term" value="F:1-acylglycerophosphocholine O-acyltransferase activity"/>
    <property type="evidence" value="ECO:0007669"/>
    <property type="project" value="UniProtKB-EC"/>
</dbReference>
<evidence type="ECO:0000256" key="19">
    <source>
        <dbReference type="SAM" id="Phobius"/>
    </source>
</evidence>
<keyword evidence="13" id="KW-1208">Phospholipid metabolism</keyword>
<feature type="transmembrane region" description="Helical" evidence="19">
    <location>
        <begin position="401"/>
        <end position="420"/>
    </location>
</feature>
<dbReference type="GO" id="GO:0016020">
    <property type="term" value="C:membrane"/>
    <property type="evidence" value="ECO:0007669"/>
    <property type="project" value="UniProtKB-SubCell"/>
</dbReference>
<evidence type="ECO:0000256" key="12">
    <source>
        <dbReference type="ARBA" id="ARBA00023209"/>
    </source>
</evidence>
<feature type="transmembrane region" description="Helical" evidence="19">
    <location>
        <begin position="86"/>
        <end position="107"/>
    </location>
</feature>
<evidence type="ECO:0000256" key="14">
    <source>
        <dbReference type="ARBA" id="ARBA00023315"/>
    </source>
</evidence>
<dbReference type="EC" id="2.3.1.23" evidence="16"/>
<dbReference type="EC" id="2.3.1.n6" evidence="17"/>
<feature type="transmembrane region" description="Helical" evidence="19">
    <location>
        <begin position="20"/>
        <end position="37"/>
    </location>
</feature>